<dbReference type="GO" id="GO:0003676">
    <property type="term" value="F:nucleic acid binding"/>
    <property type="evidence" value="ECO:0007669"/>
    <property type="project" value="InterPro"/>
</dbReference>
<proteinExistence type="predicted"/>
<gene>
    <name evidence="6" type="ORF">Tci_045013</name>
</gene>
<keyword evidence="1" id="KW-0378">Hydrolase</keyword>
<evidence type="ECO:0000259" key="5">
    <source>
        <dbReference type="Pfam" id="PF22936"/>
    </source>
</evidence>
<feature type="domain" description="GAG-pre-integrase" evidence="4">
    <location>
        <begin position="685"/>
        <end position="742"/>
    </location>
</feature>
<keyword evidence="3" id="KW-0472">Membrane</keyword>
<dbReference type="InterPro" id="IPR039537">
    <property type="entry name" value="Retrotran_Ty1/copia-like"/>
</dbReference>
<dbReference type="Pfam" id="PF22936">
    <property type="entry name" value="Pol_BBD"/>
    <property type="match status" value="1"/>
</dbReference>
<accession>A0A6L2ML54</accession>
<dbReference type="EMBL" id="BKCJ010006612">
    <property type="protein sequence ID" value="GEU73035.1"/>
    <property type="molecule type" value="Genomic_DNA"/>
</dbReference>
<dbReference type="PANTHER" id="PTHR42648:SF32">
    <property type="entry name" value="RIBONUCLEASE H-LIKE DOMAIN, GAG-PRE-INTEGRASE DOMAIN PROTEIN-RELATED"/>
    <property type="match status" value="1"/>
</dbReference>
<keyword evidence="3" id="KW-0812">Transmembrane</keyword>
<keyword evidence="3" id="KW-1133">Transmembrane helix</keyword>
<evidence type="ECO:0000259" key="4">
    <source>
        <dbReference type="Pfam" id="PF13976"/>
    </source>
</evidence>
<comment type="caution">
    <text evidence="6">The sequence shown here is derived from an EMBL/GenBank/DDBJ whole genome shotgun (WGS) entry which is preliminary data.</text>
</comment>
<dbReference type="InterPro" id="IPR012337">
    <property type="entry name" value="RNaseH-like_sf"/>
</dbReference>
<feature type="compositionally biased region" description="Basic and acidic residues" evidence="2">
    <location>
        <begin position="435"/>
        <end position="447"/>
    </location>
</feature>
<evidence type="ECO:0000313" key="6">
    <source>
        <dbReference type="EMBL" id="GEU73035.1"/>
    </source>
</evidence>
<dbReference type="InterPro" id="IPR036397">
    <property type="entry name" value="RNaseH_sf"/>
</dbReference>
<feature type="compositionally biased region" description="Polar residues" evidence="2">
    <location>
        <begin position="303"/>
        <end position="316"/>
    </location>
</feature>
<sequence>MVSSVKPPILKKGEYILWTIKMEQYLAHTYYALWEVILNGNSAVQMTKDEAGNQVKVPPVTAQQILVRIKERKAKSTLLMAILDEHLARLYIFKDAKTLWATIKTRFSGNAKSKKMQKNVLKQQFEIFSVSNSEGLDKGYDRFQRLFGLLEIHRAGVSTENENKKFLRSLPLAWSNISLIMRNKPGIDNLDIDDLYNNLKVYEADIKGSFASSSNSQNVAFVSIESTSSTNELNAAYSIFTATCHSSQAQARNTGNRSRDARNVGYKERDNEEEATDFALMAFTSNPSSSSSSNYEEEFTETGFDNRSSDGENSLANDRFKKGKGYHPVPPTLTGNYMAPKSNLSFAGLDDSIYKFKISETVTSLTKDEKDAPKTSTACVEKPKEDKSTGNYVKPVKSVKPVKHVKPVKTAEQIDKSKNFSSSPMVDRKDWHGKMTKRKETGHKESRPVWNNGQRINHQNNFVPTIIFTRSGRIPVSAAKQKVAASTSASKPVNTAGPKQSVNFSKLRSTFNKSHSPIRRSFYNTTTHSRRNSTERVNTAGSKAVSAVKENRVTDVKNSAGCVWRPRINDIDQIFKDNRWICTRVDYVDPQGHPHQALKNKEIVDSGCSRYMTGNKAYLADYREINDGGFVAFGSNRGKITGKGKIRIEKLDFDDVYFVNELQFNLFFVSQIFDLKDVVPSRDLTCLFAKASIDESNLWHKRLDHVNFKTMNKLVKGNLVISLPSKIFENDHTCVACQKGKQHKATLTDDFIRDLDEFYGMKGIKREYSNARTLHQNGVAERKNRTLIEASRTMLAYSLLLITFWAEAVNTACYVLNRA</sequence>
<reference evidence="6" key="1">
    <citation type="journal article" date="2019" name="Sci. Rep.">
        <title>Draft genome of Tanacetum cinerariifolium, the natural source of mosquito coil.</title>
        <authorList>
            <person name="Yamashiro T."/>
            <person name="Shiraishi A."/>
            <person name="Satake H."/>
            <person name="Nakayama K."/>
        </authorList>
    </citation>
    <scope>NUCLEOTIDE SEQUENCE</scope>
</reference>
<evidence type="ECO:0000256" key="2">
    <source>
        <dbReference type="SAM" id="MobiDB-lite"/>
    </source>
</evidence>
<dbReference type="Gene3D" id="3.30.420.10">
    <property type="entry name" value="Ribonuclease H-like superfamily/Ribonuclease H"/>
    <property type="match status" value="1"/>
</dbReference>
<dbReference type="InterPro" id="IPR054722">
    <property type="entry name" value="PolX-like_BBD"/>
</dbReference>
<dbReference type="InterPro" id="IPR025724">
    <property type="entry name" value="GAG-pre-integrase_dom"/>
</dbReference>
<name>A0A6L2ML54_TANCI</name>
<dbReference type="GO" id="GO:0006508">
    <property type="term" value="P:proteolysis"/>
    <property type="evidence" value="ECO:0007669"/>
    <property type="project" value="UniProtKB-KW"/>
</dbReference>
<dbReference type="Pfam" id="PF13976">
    <property type="entry name" value="gag_pre-integrs"/>
    <property type="match status" value="1"/>
</dbReference>
<protein>
    <submittedName>
        <fullName evidence="6">Uncharacterized protein</fullName>
    </submittedName>
</protein>
<feature type="region of interest" description="Disordered" evidence="2">
    <location>
        <begin position="435"/>
        <end position="456"/>
    </location>
</feature>
<dbReference type="Pfam" id="PF14223">
    <property type="entry name" value="Retrotran_gag_2"/>
    <property type="match status" value="1"/>
</dbReference>
<dbReference type="AlphaFoldDB" id="A0A6L2ML54"/>
<dbReference type="GO" id="GO:0008233">
    <property type="term" value="F:peptidase activity"/>
    <property type="evidence" value="ECO:0007669"/>
    <property type="project" value="UniProtKB-KW"/>
</dbReference>
<evidence type="ECO:0000256" key="1">
    <source>
        <dbReference type="ARBA" id="ARBA00022670"/>
    </source>
</evidence>
<feature type="transmembrane region" description="Helical" evidence="3">
    <location>
        <begin position="794"/>
        <end position="816"/>
    </location>
</feature>
<keyword evidence="1" id="KW-0645">Protease</keyword>
<dbReference type="PANTHER" id="PTHR42648">
    <property type="entry name" value="TRANSPOSASE, PUTATIVE-RELATED"/>
    <property type="match status" value="1"/>
</dbReference>
<evidence type="ECO:0000256" key="3">
    <source>
        <dbReference type="SAM" id="Phobius"/>
    </source>
</evidence>
<organism evidence="6">
    <name type="scientific">Tanacetum cinerariifolium</name>
    <name type="common">Dalmatian daisy</name>
    <name type="synonym">Chrysanthemum cinerariifolium</name>
    <dbReference type="NCBI Taxonomy" id="118510"/>
    <lineage>
        <taxon>Eukaryota</taxon>
        <taxon>Viridiplantae</taxon>
        <taxon>Streptophyta</taxon>
        <taxon>Embryophyta</taxon>
        <taxon>Tracheophyta</taxon>
        <taxon>Spermatophyta</taxon>
        <taxon>Magnoliopsida</taxon>
        <taxon>eudicotyledons</taxon>
        <taxon>Gunneridae</taxon>
        <taxon>Pentapetalae</taxon>
        <taxon>asterids</taxon>
        <taxon>campanulids</taxon>
        <taxon>Asterales</taxon>
        <taxon>Asteraceae</taxon>
        <taxon>Asteroideae</taxon>
        <taxon>Anthemideae</taxon>
        <taxon>Anthemidinae</taxon>
        <taxon>Tanacetum</taxon>
    </lineage>
</organism>
<dbReference type="SUPFAM" id="SSF53098">
    <property type="entry name" value="Ribonuclease H-like"/>
    <property type="match status" value="1"/>
</dbReference>
<feature type="domain" description="Retrovirus-related Pol polyprotein from transposon TNT 1-94-like beta-barrel" evidence="5">
    <location>
        <begin position="603"/>
        <end position="672"/>
    </location>
</feature>
<feature type="region of interest" description="Disordered" evidence="2">
    <location>
        <begin position="286"/>
        <end position="324"/>
    </location>
</feature>